<evidence type="ECO:0000256" key="6">
    <source>
        <dbReference type="ARBA" id="ARBA00022692"/>
    </source>
</evidence>
<protein>
    <recommendedName>
        <fullName evidence="4">RING-type E3 ubiquitin transferase</fullName>
        <ecNumber evidence="4">2.3.2.27</ecNumber>
    </recommendedName>
</protein>
<evidence type="ECO:0000256" key="4">
    <source>
        <dbReference type="ARBA" id="ARBA00012483"/>
    </source>
</evidence>
<evidence type="ECO:0000256" key="1">
    <source>
        <dbReference type="ARBA" id="ARBA00000900"/>
    </source>
</evidence>
<feature type="transmembrane region" description="Helical" evidence="10">
    <location>
        <begin position="807"/>
        <end position="833"/>
    </location>
</feature>
<evidence type="ECO:0000256" key="5">
    <source>
        <dbReference type="ARBA" id="ARBA00022679"/>
    </source>
</evidence>
<dbReference type="PANTHER" id="PTHR33389">
    <property type="entry name" value="FAMILY PROTEIN, PUTATIVE (DUF2921)-RELATED"/>
    <property type="match status" value="1"/>
</dbReference>
<feature type="chain" id="PRO_5024367829" description="RING-type E3 ubiquitin transferase" evidence="11">
    <location>
        <begin position="21"/>
        <end position="912"/>
    </location>
</feature>
<keyword evidence="8 10" id="KW-1133">Transmembrane helix</keyword>
<dbReference type="Pfam" id="PF11145">
    <property type="entry name" value="DUF2921"/>
    <property type="match status" value="1"/>
</dbReference>
<evidence type="ECO:0000313" key="15">
    <source>
        <dbReference type="Proteomes" id="UP000326396"/>
    </source>
</evidence>
<keyword evidence="11" id="KW-0732">Signal</keyword>
<evidence type="ECO:0000256" key="3">
    <source>
        <dbReference type="ARBA" id="ARBA00004906"/>
    </source>
</evidence>
<dbReference type="Proteomes" id="UP000326396">
    <property type="component" value="Linkage Group LG7"/>
</dbReference>
<dbReference type="OrthoDB" id="618601at2759"/>
<keyword evidence="9 10" id="KW-0472">Membrane</keyword>
<evidence type="ECO:0000256" key="10">
    <source>
        <dbReference type="SAM" id="Phobius"/>
    </source>
</evidence>
<evidence type="ECO:0000256" key="9">
    <source>
        <dbReference type="ARBA" id="ARBA00023136"/>
    </source>
</evidence>
<feature type="domain" description="SWEET-like" evidence="12">
    <location>
        <begin position="674"/>
        <end position="854"/>
    </location>
</feature>
<feature type="transmembrane region" description="Helical" evidence="10">
    <location>
        <begin position="767"/>
        <end position="787"/>
    </location>
</feature>
<comment type="caution">
    <text evidence="14">The sequence shown here is derived from an EMBL/GenBank/DDBJ whole genome shotgun (WGS) entry which is preliminary data.</text>
</comment>
<evidence type="ECO:0000259" key="12">
    <source>
        <dbReference type="Pfam" id="PF11145"/>
    </source>
</evidence>
<dbReference type="PANTHER" id="PTHR33389:SF29">
    <property type="match status" value="1"/>
</dbReference>
<dbReference type="GO" id="GO:0012505">
    <property type="term" value="C:endomembrane system"/>
    <property type="evidence" value="ECO:0007669"/>
    <property type="project" value="UniProtKB-SubCell"/>
</dbReference>
<comment type="catalytic activity">
    <reaction evidence="1">
        <text>S-ubiquitinyl-[E2 ubiquitin-conjugating enzyme]-L-cysteine + [acceptor protein]-L-lysine = [E2 ubiquitin-conjugating enzyme]-L-cysteine + N(6)-ubiquitinyl-[acceptor protein]-L-lysine.</text>
        <dbReference type="EC" id="2.3.2.27"/>
    </reaction>
</comment>
<evidence type="ECO:0000256" key="11">
    <source>
        <dbReference type="SAM" id="SignalP"/>
    </source>
</evidence>
<feature type="transmembrane region" description="Helical" evidence="10">
    <location>
        <begin position="685"/>
        <end position="701"/>
    </location>
</feature>
<dbReference type="GO" id="GO:0061630">
    <property type="term" value="F:ubiquitin protein ligase activity"/>
    <property type="evidence" value="ECO:0007669"/>
    <property type="project" value="UniProtKB-EC"/>
</dbReference>
<gene>
    <name evidence="14" type="ORF">E3N88_35798</name>
</gene>
<dbReference type="Pfam" id="PF25333">
    <property type="entry name" value="DUF2921_N"/>
    <property type="match status" value="3"/>
</dbReference>
<evidence type="ECO:0000256" key="8">
    <source>
        <dbReference type="ARBA" id="ARBA00022989"/>
    </source>
</evidence>
<feature type="transmembrane region" description="Helical" evidence="10">
    <location>
        <begin position="885"/>
        <end position="902"/>
    </location>
</feature>
<keyword evidence="6 10" id="KW-0812">Transmembrane</keyword>
<dbReference type="EC" id="2.3.2.27" evidence="4"/>
<dbReference type="AlphaFoldDB" id="A0A5N6M2A7"/>
<feature type="domain" description="DUF2921" evidence="13">
    <location>
        <begin position="297"/>
        <end position="454"/>
    </location>
</feature>
<accession>A0A5N6M2A7</accession>
<evidence type="ECO:0000256" key="2">
    <source>
        <dbReference type="ARBA" id="ARBA00004127"/>
    </source>
</evidence>
<feature type="transmembrane region" description="Helical" evidence="10">
    <location>
        <begin position="713"/>
        <end position="734"/>
    </location>
</feature>
<sequence>MRNQALSLWTILKFLAFGYAASYDNFAFPIDQSLAHNYTRLAEIEKHCRSIISSASELEYDDIDATKLRNELSFFNGDWEQDSHRAPLMPFDDSDIPYASSFTNPWKVVSFEVQNVSSGVPNQPKNTVSISGVLSIGITRNSTVISEHEPGLKFHKWPGMSAFRIDFEGLYLETKGEHLLCMLGDSTFPFKKVPTRFTEENMTLYFSARDTLYNEEPVILPHDKIMLNLRYPKVVSLVSNNINGEMTSLNKIDEFEYFDKVHITSESGIILEHHISTSEGSVLQSFDQNPLKDAILEDGVNKFNNSELCRILKYFEHDEYKVMPNLKLGGQNLFQDTVGPFILANEILLVDRNNENLRVIMHNINCEEAEVSGVLRMYPATIEPHVAARRTGISTLTLSVKGTWNSSSGLLSMTGCLGPTLVECNSGVLLYFPKYFSSKQRSVVSGSIFSLNNATKAFLPVFIGLEMLSPGLHNGGWYCNMYLSYNYSKSELANGLKERIQEPKLMTLFRKTVFQYPTLADLKIETFTSLQTYVLVEVLSSGPVFRSNDSRFNEVSNCHVFNISLNLIFIEDPNKVDEESYRHVSKLYLEGVYDQQVGKMYLIACRKVDFDHVDLERGLDCLIEVTIEYSPLNTRWLINPTAKITITSQRNENDTYNFNSIRLKTFMIPDKHHEQNVIFRNIFEGYFRVFLLLMCIALILNQIKNMKKSLEPVAYISLLALALWIVGYGITLIYSEEILIKSSETERYRKQPYDLQNYKRYLNNLDYIARFLVLISMFLMVMISQMVLKARKALDEQRKPTPSEKKLLLVCLVAYLCDFLIGFSSKVGIHLYVDKVNLTKDDYMNIIMQMFLDSVRDLQEWSVVAKVIALLVWKHRLSGLGLESFLIGLWIPSLIRIPYVAFRDPVSYPFFN</sequence>
<comment type="pathway">
    <text evidence="3">Protein modification; protein ubiquitination.</text>
</comment>
<feature type="signal peptide" evidence="11">
    <location>
        <begin position="1"/>
        <end position="20"/>
    </location>
</feature>
<organism evidence="14 15">
    <name type="scientific">Mikania micrantha</name>
    <name type="common">bitter vine</name>
    <dbReference type="NCBI Taxonomy" id="192012"/>
    <lineage>
        <taxon>Eukaryota</taxon>
        <taxon>Viridiplantae</taxon>
        <taxon>Streptophyta</taxon>
        <taxon>Embryophyta</taxon>
        <taxon>Tracheophyta</taxon>
        <taxon>Spermatophyta</taxon>
        <taxon>Magnoliopsida</taxon>
        <taxon>eudicotyledons</taxon>
        <taxon>Gunneridae</taxon>
        <taxon>Pentapetalae</taxon>
        <taxon>asterids</taxon>
        <taxon>campanulids</taxon>
        <taxon>Asterales</taxon>
        <taxon>Asteraceae</taxon>
        <taxon>Asteroideae</taxon>
        <taxon>Heliantheae alliance</taxon>
        <taxon>Eupatorieae</taxon>
        <taxon>Mikania</taxon>
    </lineage>
</organism>
<keyword evidence="5" id="KW-0808">Transferase</keyword>
<evidence type="ECO:0000256" key="7">
    <source>
        <dbReference type="ARBA" id="ARBA00022786"/>
    </source>
</evidence>
<feature type="domain" description="DUF2921" evidence="13">
    <location>
        <begin position="543"/>
        <end position="661"/>
    </location>
</feature>
<feature type="domain" description="DUF2921" evidence="13">
    <location>
        <begin position="45"/>
        <end position="262"/>
    </location>
</feature>
<proteinExistence type="predicted"/>
<dbReference type="InterPro" id="IPR021319">
    <property type="entry name" value="DUF2921"/>
</dbReference>
<reference evidence="14 15" key="1">
    <citation type="submission" date="2019-05" db="EMBL/GenBank/DDBJ databases">
        <title>Mikania micrantha, genome provides insights into the molecular mechanism of rapid growth.</title>
        <authorList>
            <person name="Liu B."/>
        </authorList>
    </citation>
    <scope>NUCLEOTIDE SEQUENCE [LARGE SCALE GENOMIC DNA]</scope>
    <source>
        <strain evidence="14">NLD-2019</strain>
        <tissue evidence="14">Leaf</tissue>
    </source>
</reference>
<dbReference type="EMBL" id="SZYD01000017">
    <property type="protein sequence ID" value="KAD3067918.1"/>
    <property type="molecule type" value="Genomic_DNA"/>
</dbReference>
<name>A0A5N6M2A7_9ASTR</name>
<comment type="subcellular location">
    <subcellularLocation>
        <location evidence="2">Endomembrane system</location>
        <topology evidence="2">Multi-pass membrane protein</topology>
    </subcellularLocation>
</comment>
<evidence type="ECO:0000259" key="13">
    <source>
        <dbReference type="Pfam" id="PF25333"/>
    </source>
</evidence>
<keyword evidence="7" id="KW-0833">Ubl conjugation pathway</keyword>
<keyword evidence="15" id="KW-1185">Reference proteome</keyword>
<evidence type="ECO:0000313" key="14">
    <source>
        <dbReference type="EMBL" id="KAD3067918.1"/>
    </source>
</evidence>
<dbReference type="InterPro" id="IPR057425">
    <property type="entry name" value="DUF2921_N"/>
</dbReference>